<evidence type="ECO:0000313" key="2">
    <source>
        <dbReference type="Proteomes" id="UP001154114"/>
    </source>
</evidence>
<protein>
    <submittedName>
        <fullName evidence="1">Uncharacterized protein</fullName>
    </submittedName>
</protein>
<name>A0A9P0BRC5_CHRIL</name>
<proteinExistence type="predicted"/>
<dbReference type="Proteomes" id="UP001154114">
    <property type="component" value="Chromosome 17"/>
</dbReference>
<dbReference type="OrthoDB" id="7429027at2759"/>
<reference evidence="1" key="1">
    <citation type="submission" date="2021-12" db="EMBL/GenBank/DDBJ databases">
        <authorList>
            <person name="King R."/>
        </authorList>
    </citation>
    <scope>NUCLEOTIDE SEQUENCE</scope>
</reference>
<evidence type="ECO:0000313" key="1">
    <source>
        <dbReference type="EMBL" id="CAH0589122.1"/>
    </source>
</evidence>
<gene>
    <name evidence="1" type="ORF">CINC_LOCUS4325</name>
</gene>
<dbReference type="EMBL" id="LR824020">
    <property type="protein sequence ID" value="CAH0589122.1"/>
    <property type="molecule type" value="Genomic_DNA"/>
</dbReference>
<organism evidence="1 2">
    <name type="scientific">Chrysodeixis includens</name>
    <name type="common">Soybean looper</name>
    <name type="synonym">Pseudoplusia includens</name>
    <dbReference type="NCBI Taxonomy" id="689277"/>
    <lineage>
        <taxon>Eukaryota</taxon>
        <taxon>Metazoa</taxon>
        <taxon>Ecdysozoa</taxon>
        <taxon>Arthropoda</taxon>
        <taxon>Hexapoda</taxon>
        <taxon>Insecta</taxon>
        <taxon>Pterygota</taxon>
        <taxon>Neoptera</taxon>
        <taxon>Endopterygota</taxon>
        <taxon>Lepidoptera</taxon>
        <taxon>Glossata</taxon>
        <taxon>Ditrysia</taxon>
        <taxon>Noctuoidea</taxon>
        <taxon>Noctuidae</taxon>
        <taxon>Plusiinae</taxon>
        <taxon>Chrysodeixis</taxon>
    </lineage>
</organism>
<accession>A0A9P0BRC5</accession>
<dbReference type="AlphaFoldDB" id="A0A9P0BRC5"/>
<keyword evidence="2" id="KW-1185">Reference proteome</keyword>
<sequence length="236" mass="25909">MFPRVARAAKRPVMWALPVLRTRGYLAAAEFHAHAATLGSLSPCDLYLVNLGSVVRCETSIRTPPSPATVILRTSSAAAPALERERWLAVVGAVAKGIRRMRDLYRAGAARGERGRSEAVAAPIDSWGYSSSGHCCSSYVPSEPVFSVHRTARHTLVKPAPTREVATNKLLFFTAKATVTAAQPSNLYVKININQQYRSYYRPNTTQTAPKMRVRLQVLPASVHEILQPDDTRTDP</sequence>